<dbReference type="GO" id="GO:0008295">
    <property type="term" value="P:spermidine biosynthetic process"/>
    <property type="evidence" value="ECO:0007669"/>
    <property type="project" value="UniProtKB-UniRule"/>
</dbReference>
<dbReference type="EC" id="2.5.1.16" evidence="5"/>
<comment type="catalytic activity">
    <reaction evidence="5">
        <text>S-adenosyl 3-(methylsulfanyl)propylamine + putrescine = S-methyl-5'-thioadenosine + spermidine + H(+)</text>
        <dbReference type="Rhea" id="RHEA:12721"/>
        <dbReference type="ChEBI" id="CHEBI:15378"/>
        <dbReference type="ChEBI" id="CHEBI:17509"/>
        <dbReference type="ChEBI" id="CHEBI:57443"/>
        <dbReference type="ChEBI" id="CHEBI:57834"/>
        <dbReference type="ChEBI" id="CHEBI:326268"/>
        <dbReference type="EC" id="2.5.1.16"/>
    </reaction>
</comment>
<dbReference type="SUPFAM" id="SSF53335">
    <property type="entry name" value="S-adenosyl-L-methionine-dependent methyltransferases"/>
    <property type="match status" value="1"/>
</dbReference>
<feature type="domain" description="PABS" evidence="7">
    <location>
        <begin position="2"/>
        <end position="238"/>
    </location>
</feature>
<comment type="similarity">
    <text evidence="1 5">Belongs to the spermidine/spermine synthase family.</text>
</comment>
<evidence type="ECO:0000256" key="1">
    <source>
        <dbReference type="ARBA" id="ARBA00007867"/>
    </source>
</evidence>
<protein>
    <recommendedName>
        <fullName evidence="5">Polyamine aminopropyltransferase</fullName>
    </recommendedName>
    <alternativeName>
        <fullName evidence="5">Putrescine aminopropyltransferase</fullName>
        <shortName evidence="5">PAPT</shortName>
    </alternativeName>
    <alternativeName>
        <fullName evidence="5">Spermidine synthase</fullName>
        <shortName evidence="5">SPDS</shortName>
        <shortName evidence="5">SPDSY</shortName>
        <ecNumber evidence="5">2.5.1.16</ecNumber>
    </alternativeName>
</protein>
<evidence type="ECO:0000256" key="6">
    <source>
        <dbReference type="PROSITE-ProRule" id="PRU00354"/>
    </source>
</evidence>
<comment type="pathway">
    <text evidence="5">Amine and polyamine biosynthesis; spermidine biosynthesis; spermidine from putrescine: step 1/1.</text>
</comment>
<dbReference type="Proteomes" id="UP000219621">
    <property type="component" value="Unassembled WGS sequence"/>
</dbReference>
<feature type="active site" description="Proton acceptor" evidence="5 6">
    <location>
        <position position="158"/>
    </location>
</feature>
<reference evidence="8 9" key="1">
    <citation type="submission" date="2017-09" db="EMBL/GenBank/DDBJ databases">
        <authorList>
            <person name="Ehlers B."/>
            <person name="Leendertz F.H."/>
        </authorList>
    </citation>
    <scope>NUCLEOTIDE SEQUENCE [LARGE SCALE GENOMIC DNA]</scope>
    <source>
        <strain evidence="8 9">USBA 140</strain>
    </source>
</reference>
<dbReference type="PROSITE" id="PS51006">
    <property type="entry name" value="PABS_2"/>
    <property type="match status" value="1"/>
</dbReference>
<organism evidence="8 9">
    <name type="scientific">Caenispirillum bisanense</name>
    <dbReference type="NCBI Taxonomy" id="414052"/>
    <lineage>
        <taxon>Bacteria</taxon>
        <taxon>Pseudomonadati</taxon>
        <taxon>Pseudomonadota</taxon>
        <taxon>Alphaproteobacteria</taxon>
        <taxon>Rhodospirillales</taxon>
        <taxon>Novispirillaceae</taxon>
        <taxon>Caenispirillum</taxon>
    </lineage>
</organism>
<feature type="binding site" evidence="5">
    <location>
        <position position="87"/>
    </location>
    <ligand>
        <name>spermidine</name>
        <dbReference type="ChEBI" id="CHEBI:57834"/>
    </ligand>
</feature>
<feature type="binding site" evidence="5">
    <location>
        <position position="165"/>
    </location>
    <ligand>
        <name>S-methyl-5'-thioadenosine</name>
        <dbReference type="ChEBI" id="CHEBI:17509"/>
    </ligand>
</feature>
<dbReference type="HAMAP" id="MF_00198">
    <property type="entry name" value="Spermidine_synth"/>
    <property type="match status" value="1"/>
</dbReference>
<dbReference type="InterPro" id="IPR030374">
    <property type="entry name" value="PABS"/>
</dbReference>
<feature type="binding site" evidence="5">
    <location>
        <position position="106"/>
    </location>
    <ligand>
        <name>S-methyl-5'-thioadenosine</name>
        <dbReference type="ChEBI" id="CHEBI:17509"/>
    </ligand>
</feature>
<dbReference type="NCBIfam" id="TIGR00417">
    <property type="entry name" value="speE"/>
    <property type="match status" value="1"/>
</dbReference>
<dbReference type="Pfam" id="PF01564">
    <property type="entry name" value="Spermine_synth"/>
    <property type="match status" value="1"/>
</dbReference>
<dbReference type="InterPro" id="IPR029063">
    <property type="entry name" value="SAM-dependent_MTases_sf"/>
</dbReference>
<dbReference type="OrthoDB" id="9793120at2"/>
<dbReference type="RefSeq" id="WP_097277684.1">
    <property type="nucleotide sequence ID" value="NZ_OCNJ01000001.1"/>
</dbReference>
<dbReference type="NCBIfam" id="NF037959">
    <property type="entry name" value="MFS_SpdSyn"/>
    <property type="match status" value="1"/>
</dbReference>
<evidence type="ECO:0000256" key="2">
    <source>
        <dbReference type="ARBA" id="ARBA00022679"/>
    </source>
</evidence>
<dbReference type="CDD" id="cd02440">
    <property type="entry name" value="AdoMet_MTases"/>
    <property type="match status" value="1"/>
</dbReference>
<evidence type="ECO:0000313" key="9">
    <source>
        <dbReference type="Proteomes" id="UP000219621"/>
    </source>
</evidence>
<evidence type="ECO:0000256" key="4">
    <source>
        <dbReference type="ARBA" id="ARBA00023115"/>
    </source>
</evidence>
<evidence type="ECO:0000259" key="7">
    <source>
        <dbReference type="PROSITE" id="PS51006"/>
    </source>
</evidence>
<dbReference type="InterPro" id="IPR035246">
    <property type="entry name" value="Spermidine_synt_N"/>
</dbReference>
<dbReference type="PANTHER" id="PTHR11558">
    <property type="entry name" value="SPERMIDINE/SPERMINE SYNTHASE"/>
    <property type="match status" value="1"/>
</dbReference>
<dbReference type="PANTHER" id="PTHR11558:SF11">
    <property type="entry name" value="SPERMIDINE SYNTHASE"/>
    <property type="match status" value="1"/>
</dbReference>
<comment type="caution">
    <text evidence="5">Lacks conserved residue(s) required for the propagation of feature annotation.</text>
</comment>
<dbReference type="GO" id="GO:0004766">
    <property type="term" value="F:spermidine synthase activity"/>
    <property type="evidence" value="ECO:0007669"/>
    <property type="project" value="UniProtKB-UniRule"/>
</dbReference>
<evidence type="ECO:0000256" key="3">
    <source>
        <dbReference type="ARBA" id="ARBA00023066"/>
    </source>
</evidence>
<keyword evidence="2 5" id="KW-0808">Transferase</keyword>
<feature type="binding site" evidence="5">
    <location>
        <position position="32"/>
    </location>
    <ligand>
        <name>S-methyl-5'-thioadenosine</name>
        <dbReference type="ChEBI" id="CHEBI:17509"/>
    </ligand>
</feature>
<evidence type="ECO:0000256" key="5">
    <source>
        <dbReference type="HAMAP-Rule" id="MF_00198"/>
    </source>
</evidence>
<dbReference type="Pfam" id="PF17284">
    <property type="entry name" value="Spermine_synt_N"/>
    <property type="match status" value="1"/>
</dbReference>
<keyword evidence="3 5" id="KW-0745">Spermidine biosynthesis</keyword>
<dbReference type="EMBL" id="OCNJ01000001">
    <property type="protein sequence ID" value="SOD91149.1"/>
    <property type="molecule type" value="Genomic_DNA"/>
</dbReference>
<dbReference type="GO" id="GO:0005829">
    <property type="term" value="C:cytosol"/>
    <property type="evidence" value="ECO:0007669"/>
    <property type="project" value="TreeGrafter"/>
</dbReference>
<comment type="subunit">
    <text evidence="5">Homodimer or homotetramer.</text>
</comment>
<dbReference type="AlphaFoldDB" id="A0A286G7N7"/>
<name>A0A286G7N7_9PROT</name>
<dbReference type="InterPro" id="IPR037163">
    <property type="entry name" value="Spermidine_synt_N_sf"/>
</dbReference>
<proteinExistence type="inferred from homology"/>
<dbReference type="NCBIfam" id="NF002010">
    <property type="entry name" value="PRK00811.1"/>
    <property type="match status" value="1"/>
</dbReference>
<keyword evidence="4 5" id="KW-0620">Polyamine biosynthesis</keyword>
<dbReference type="InterPro" id="IPR001045">
    <property type="entry name" value="Spermi_synthase"/>
</dbReference>
<accession>A0A286G7N7</accession>
<feature type="binding site" evidence="5">
    <location>
        <begin position="138"/>
        <end position="139"/>
    </location>
    <ligand>
        <name>S-methyl-5'-thioadenosine</name>
        <dbReference type="ChEBI" id="CHEBI:17509"/>
    </ligand>
</feature>
<dbReference type="UniPathway" id="UPA00248">
    <property type="reaction ID" value="UER00314"/>
</dbReference>
<dbReference type="Gene3D" id="2.30.140.10">
    <property type="entry name" value="Spermidine synthase, tetramerisation domain"/>
    <property type="match status" value="1"/>
</dbReference>
<dbReference type="Gene3D" id="3.40.50.150">
    <property type="entry name" value="Vaccinia Virus protein VP39"/>
    <property type="match status" value="1"/>
</dbReference>
<sequence length="284" mass="31421">MATIFSETLHKGYGQHMEVAGDMLVNQRSEFQHIQIFDTEALGRVMTLDGVVQITERDEASYSEMLSHLPMIEHGAVKRVMIVGGGDGAIAEECLKHPGVEVDMCEIDGQVVQACKQHFAHVNKGAFDDPRFHLHIEDAFEFLKSAEAEGRYDLIIADRPDPIGPAQVLFATEFYELLKRALSDRGIAVFQNGCPFFQKDELAETMKQLRGVFPHAGTYLTVTPTYIGGFMTLTWASRGTDLGTLPQDEVARRIDAIGLATDHYNAALHKAAFALPTWIARLAG</sequence>
<gene>
    <name evidence="5" type="primary">speE</name>
    <name evidence="8" type="ORF">SAMN05421508_101833</name>
</gene>
<keyword evidence="9" id="KW-1185">Reference proteome</keyword>
<comment type="function">
    <text evidence="5">Catalyzes the irreversible transfer of a propylamine group from the amino donor S-adenosylmethioninamine (decarboxy-AdoMet) to putrescine (1,4-diaminobutane) to yield spermidine.</text>
</comment>
<evidence type="ECO:0000313" key="8">
    <source>
        <dbReference type="EMBL" id="SOD91149.1"/>
    </source>
</evidence>